<dbReference type="Proteomes" id="UP000245839">
    <property type="component" value="Unassembled WGS sequence"/>
</dbReference>
<dbReference type="EMBL" id="QGDJ01000001">
    <property type="protein sequence ID" value="PWJ22278.1"/>
    <property type="molecule type" value="Genomic_DNA"/>
</dbReference>
<sequence>MSDGFTEMLDRAQAFYGDLARNNSKDWFEPRKEAWKRDIEAPAKLLAEIMAEELSRLTGDAHTGKVFRINRDVRFSKDKSPYKTMLAMLWSSGDADSLAPAFYFGIEPDRTFVGCGTPGFDKEGLTRYRAMVDRWGDRLTEIIDASGGHLAEIGPEPLKRVPKPYDPDHIHGDLLRRKSLALGLPLAEGWRESGEGVVAALTERFELLMPFRRFLAERL</sequence>
<evidence type="ECO:0000313" key="2">
    <source>
        <dbReference type="EMBL" id="SSA38556.1"/>
    </source>
</evidence>
<gene>
    <name evidence="1" type="ORF">BCF38_101689</name>
    <name evidence="2" type="ORF">SAMN05421539_101689</name>
</gene>
<organism evidence="2 4">
    <name type="scientific">Jannaschia seohaensis</name>
    <dbReference type="NCBI Taxonomy" id="475081"/>
    <lineage>
        <taxon>Bacteria</taxon>
        <taxon>Pseudomonadati</taxon>
        <taxon>Pseudomonadota</taxon>
        <taxon>Alphaproteobacteria</taxon>
        <taxon>Rhodobacterales</taxon>
        <taxon>Roseobacteraceae</taxon>
        <taxon>Jannaschia</taxon>
    </lineage>
</organism>
<reference evidence="1 3" key="2">
    <citation type="submission" date="2018-03" db="EMBL/GenBank/DDBJ databases">
        <title>Genomic Encyclopedia of Archaeal and Bacterial Type Strains, Phase II (KMG-II): from individual species to whole genera.</title>
        <authorList>
            <person name="Goeker M."/>
        </authorList>
    </citation>
    <scope>NUCLEOTIDE SEQUENCE [LARGE SCALE GENOMIC DNA]</scope>
    <source>
        <strain evidence="1 3">DSM 25227</strain>
    </source>
</reference>
<dbReference type="PIRSF" id="PIRSF028451">
    <property type="entry name" value="UCP028451"/>
    <property type="match status" value="1"/>
</dbReference>
<protein>
    <submittedName>
        <fullName evidence="2">TIGR02453 family protein</fullName>
    </submittedName>
</protein>
<dbReference type="RefSeq" id="WP_170125279.1">
    <property type="nucleotide sequence ID" value="NZ_QGDJ01000001.1"/>
</dbReference>
<dbReference type="EMBL" id="UETC01000001">
    <property type="protein sequence ID" value="SSA38556.1"/>
    <property type="molecule type" value="Genomic_DNA"/>
</dbReference>
<name>A0A2Y9A3W0_9RHOB</name>
<dbReference type="InterPro" id="IPR015996">
    <property type="entry name" value="UCP028451"/>
</dbReference>
<evidence type="ECO:0000313" key="1">
    <source>
        <dbReference type="EMBL" id="PWJ22278.1"/>
    </source>
</evidence>
<dbReference type="PANTHER" id="PTHR36452:SF1">
    <property type="entry name" value="DUF2461 DOMAIN-CONTAINING PROTEIN"/>
    <property type="match status" value="1"/>
</dbReference>
<keyword evidence="3" id="KW-1185">Reference proteome</keyword>
<evidence type="ECO:0000313" key="4">
    <source>
        <dbReference type="Proteomes" id="UP000251571"/>
    </source>
</evidence>
<reference evidence="2 4" key="1">
    <citation type="submission" date="2016-10" db="EMBL/GenBank/DDBJ databases">
        <authorList>
            <person name="Cai Z."/>
        </authorList>
    </citation>
    <scope>NUCLEOTIDE SEQUENCE [LARGE SCALE GENOMIC DNA]</scope>
    <source>
        <strain evidence="2 4">DSM 25227</strain>
    </source>
</reference>
<dbReference type="InterPro" id="IPR012808">
    <property type="entry name" value="CHP02453"/>
</dbReference>
<dbReference type="AlphaFoldDB" id="A0A2Y9A3W0"/>
<evidence type="ECO:0000313" key="3">
    <source>
        <dbReference type="Proteomes" id="UP000245839"/>
    </source>
</evidence>
<dbReference type="Proteomes" id="UP000251571">
    <property type="component" value="Unassembled WGS sequence"/>
</dbReference>
<proteinExistence type="predicted"/>
<dbReference type="NCBIfam" id="TIGR02453">
    <property type="entry name" value="TIGR02453 family protein"/>
    <property type="match status" value="1"/>
</dbReference>
<dbReference type="Pfam" id="PF09365">
    <property type="entry name" value="DUF2461"/>
    <property type="match status" value="1"/>
</dbReference>
<accession>A0A2Y9A3W0</accession>
<dbReference type="PANTHER" id="PTHR36452">
    <property type="entry name" value="CHROMOSOME 12, WHOLE GENOME SHOTGUN SEQUENCE"/>
    <property type="match status" value="1"/>
</dbReference>